<dbReference type="RefSeq" id="WP_200280149.1">
    <property type="nucleotide sequence ID" value="NZ_JAENII010000009.1"/>
</dbReference>
<evidence type="ECO:0000313" key="6">
    <source>
        <dbReference type="Proteomes" id="UP000658278"/>
    </source>
</evidence>
<keyword evidence="1" id="KW-0805">Transcription regulation</keyword>
<evidence type="ECO:0000259" key="4">
    <source>
        <dbReference type="PROSITE" id="PS01124"/>
    </source>
</evidence>
<dbReference type="Gene3D" id="1.10.10.60">
    <property type="entry name" value="Homeodomain-like"/>
    <property type="match status" value="2"/>
</dbReference>
<dbReference type="InterPro" id="IPR020449">
    <property type="entry name" value="Tscrpt_reg_AraC-type_HTH"/>
</dbReference>
<accession>A0A934VBY7</accession>
<dbReference type="InterPro" id="IPR018062">
    <property type="entry name" value="HTH_AraC-typ_CS"/>
</dbReference>
<dbReference type="PANTHER" id="PTHR46796">
    <property type="entry name" value="HTH-TYPE TRANSCRIPTIONAL ACTIVATOR RHAS-RELATED"/>
    <property type="match status" value="1"/>
</dbReference>
<dbReference type="InterPro" id="IPR018771">
    <property type="entry name" value="PocR_dom"/>
</dbReference>
<gene>
    <name evidence="5" type="ORF">JIN81_12700</name>
</gene>
<evidence type="ECO:0000313" key="5">
    <source>
        <dbReference type="EMBL" id="MBK1827883.1"/>
    </source>
</evidence>
<dbReference type="PROSITE" id="PS00041">
    <property type="entry name" value="HTH_ARAC_FAMILY_1"/>
    <property type="match status" value="1"/>
</dbReference>
<dbReference type="SUPFAM" id="SSF46689">
    <property type="entry name" value="Homeodomain-like"/>
    <property type="match status" value="2"/>
</dbReference>
<evidence type="ECO:0000256" key="3">
    <source>
        <dbReference type="ARBA" id="ARBA00023163"/>
    </source>
</evidence>
<keyword evidence="2" id="KW-0238">DNA-binding</keyword>
<evidence type="ECO:0000256" key="1">
    <source>
        <dbReference type="ARBA" id="ARBA00023015"/>
    </source>
</evidence>
<dbReference type="SMART" id="SM00342">
    <property type="entry name" value="HTH_ARAC"/>
    <property type="match status" value="1"/>
</dbReference>
<keyword evidence="3" id="KW-0804">Transcription</keyword>
<protein>
    <submittedName>
        <fullName evidence="5">Helix-turn-helix domain-containing protein</fullName>
    </submittedName>
</protein>
<dbReference type="Proteomes" id="UP000658278">
    <property type="component" value="Unassembled WGS sequence"/>
</dbReference>
<organism evidence="5 6">
    <name type="scientific">Haloferula rosea</name>
    <dbReference type="NCBI Taxonomy" id="490093"/>
    <lineage>
        <taxon>Bacteria</taxon>
        <taxon>Pseudomonadati</taxon>
        <taxon>Verrucomicrobiota</taxon>
        <taxon>Verrucomicrobiia</taxon>
        <taxon>Verrucomicrobiales</taxon>
        <taxon>Verrucomicrobiaceae</taxon>
        <taxon>Haloferula</taxon>
    </lineage>
</organism>
<dbReference type="PANTHER" id="PTHR46796:SF6">
    <property type="entry name" value="ARAC SUBFAMILY"/>
    <property type="match status" value="1"/>
</dbReference>
<dbReference type="EMBL" id="JAENII010000009">
    <property type="protein sequence ID" value="MBK1827883.1"/>
    <property type="molecule type" value="Genomic_DNA"/>
</dbReference>
<dbReference type="InterPro" id="IPR009057">
    <property type="entry name" value="Homeodomain-like_sf"/>
</dbReference>
<dbReference type="GO" id="GO:0043565">
    <property type="term" value="F:sequence-specific DNA binding"/>
    <property type="evidence" value="ECO:0007669"/>
    <property type="project" value="InterPro"/>
</dbReference>
<comment type="caution">
    <text evidence="5">The sequence shown here is derived from an EMBL/GenBank/DDBJ whole genome shotgun (WGS) entry which is preliminary data.</text>
</comment>
<dbReference type="GO" id="GO:0003700">
    <property type="term" value="F:DNA-binding transcription factor activity"/>
    <property type="evidence" value="ECO:0007669"/>
    <property type="project" value="InterPro"/>
</dbReference>
<dbReference type="PRINTS" id="PR00032">
    <property type="entry name" value="HTHARAC"/>
</dbReference>
<evidence type="ECO:0000256" key="2">
    <source>
        <dbReference type="ARBA" id="ARBA00023125"/>
    </source>
</evidence>
<dbReference type="Pfam" id="PF10114">
    <property type="entry name" value="PocR"/>
    <property type="match status" value="1"/>
</dbReference>
<dbReference type="Pfam" id="PF12833">
    <property type="entry name" value="HTH_18"/>
    <property type="match status" value="1"/>
</dbReference>
<name>A0A934VBY7_9BACT</name>
<reference evidence="5" key="1">
    <citation type="submission" date="2021-01" db="EMBL/GenBank/DDBJ databases">
        <title>Modified the classification status of verrucomicrobia.</title>
        <authorList>
            <person name="Feng X."/>
        </authorList>
    </citation>
    <scope>NUCLEOTIDE SEQUENCE</scope>
    <source>
        <strain evidence="5">KCTC 22201</strain>
    </source>
</reference>
<feature type="domain" description="HTH araC/xylS-type" evidence="4">
    <location>
        <begin position="199"/>
        <end position="297"/>
    </location>
</feature>
<sequence>MTNAVKGFEANLHERLKRSDTFKVYQEAFRTATGLPLRLVGADPDNWCLDDEAVNRSPFCEHINLCKSACTACVETNRTLLTQAEATGPSTCHCFAGLTSTAVPIRMGATTVGFLRTGQIFSRIPGEDDFDSLLGKIGRKQLDAESEQVLRKAYFQTRTIEPDRYASMVTLLESFAHQLGNHAESLAIIEEGSEPAAIAKARKYIHQELDSPLPLGAVARVAGLSESHFCRLFKEATGLTLTDYVNRCRVEWAKKELLKPDQRVSEIAFHVGYQSLSQFNRCFARIVGCSPTRWRSEQIQDAAS</sequence>
<dbReference type="InterPro" id="IPR018060">
    <property type="entry name" value="HTH_AraC"/>
</dbReference>
<dbReference type="AlphaFoldDB" id="A0A934VBY7"/>
<dbReference type="PROSITE" id="PS01124">
    <property type="entry name" value="HTH_ARAC_FAMILY_2"/>
    <property type="match status" value="1"/>
</dbReference>
<dbReference type="InterPro" id="IPR050204">
    <property type="entry name" value="AraC_XylS_family_regulators"/>
</dbReference>
<proteinExistence type="predicted"/>
<keyword evidence="6" id="KW-1185">Reference proteome</keyword>